<gene>
    <name evidence="3" type="ORF">FOZ62_023580</name>
</gene>
<feature type="compositionally biased region" description="Low complexity" evidence="1">
    <location>
        <begin position="132"/>
        <end position="141"/>
    </location>
</feature>
<evidence type="ECO:0000313" key="3">
    <source>
        <dbReference type="EMBL" id="KAF4702893.1"/>
    </source>
</evidence>
<feature type="transmembrane region" description="Helical" evidence="2">
    <location>
        <begin position="678"/>
        <end position="704"/>
    </location>
</feature>
<dbReference type="Proteomes" id="UP000574390">
    <property type="component" value="Unassembled WGS sequence"/>
</dbReference>
<feature type="non-terminal residue" evidence="3">
    <location>
        <position position="1"/>
    </location>
</feature>
<feature type="region of interest" description="Disordered" evidence="1">
    <location>
        <begin position="193"/>
        <end position="238"/>
    </location>
</feature>
<evidence type="ECO:0008006" key="5">
    <source>
        <dbReference type="Google" id="ProtNLM"/>
    </source>
</evidence>
<feature type="transmembrane region" description="Helical" evidence="2">
    <location>
        <begin position="834"/>
        <end position="854"/>
    </location>
</feature>
<feature type="region of interest" description="Disordered" evidence="1">
    <location>
        <begin position="132"/>
        <end position="157"/>
    </location>
</feature>
<feature type="region of interest" description="Disordered" evidence="1">
    <location>
        <begin position="262"/>
        <end position="282"/>
    </location>
</feature>
<evidence type="ECO:0000256" key="2">
    <source>
        <dbReference type="SAM" id="Phobius"/>
    </source>
</evidence>
<dbReference type="SUPFAM" id="SSF103473">
    <property type="entry name" value="MFS general substrate transporter"/>
    <property type="match status" value="1"/>
</dbReference>
<dbReference type="InterPro" id="IPR036259">
    <property type="entry name" value="MFS_trans_sf"/>
</dbReference>
<organism evidence="3 4">
    <name type="scientific">Perkinsus olseni</name>
    <name type="common">Perkinsus atlanticus</name>
    <dbReference type="NCBI Taxonomy" id="32597"/>
    <lineage>
        <taxon>Eukaryota</taxon>
        <taxon>Sar</taxon>
        <taxon>Alveolata</taxon>
        <taxon>Perkinsozoa</taxon>
        <taxon>Perkinsea</taxon>
        <taxon>Perkinsida</taxon>
        <taxon>Perkinsidae</taxon>
        <taxon>Perkinsus</taxon>
    </lineage>
</organism>
<dbReference type="CDD" id="cd06174">
    <property type="entry name" value="MFS"/>
    <property type="match status" value="1"/>
</dbReference>
<comment type="caution">
    <text evidence="3">The sequence shown here is derived from an EMBL/GenBank/DDBJ whole genome shotgun (WGS) entry which is preliminary data.</text>
</comment>
<feature type="transmembrane region" description="Helical" evidence="2">
    <location>
        <begin position="589"/>
        <end position="609"/>
    </location>
</feature>
<feature type="transmembrane region" description="Helical" evidence="2">
    <location>
        <begin position="641"/>
        <end position="666"/>
    </location>
</feature>
<protein>
    <recommendedName>
        <fullName evidence="5">Major facilitator superfamily (MFS) profile domain-containing protein</fullName>
    </recommendedName>
</protein>
<reference evidence="3 4" key="1">
    <citation type="submission" date="2020-04" db="EMBL/GenBank/DDBJ databases">
        <title>Perkinsus olseni comparative genomics.</title>
        <authorList>
            <person name="Bogema D.R."/>
        </authorList>
    </citation>
    <scope>NUCLEOTIDE SEQUENCE [LARGE SCALE GENOMIC DNA]</scope>
    <source>
        <strain evidence="3">ATCC PRA-205</strain>
    </source>
</reference>
<feature type="transmembrane region" description="Helical" evidence="2">
    <location>
        <begin position="616"/>
        <end position="635"/>
    </location>
</feature>
<feature type="transmembrane region" description="Helical" evidence="2">
    <location>
        <begin position="767"/>
        <end position="793"/>
    </location>
</feature>
<feature type="non-terminal residue" evidence="3">
    <location>
        <position position="898"/>
    </location>
</feature>
<feature type="region of interest" description="Disordered" evidence="1">
    <location>
        <begin position="83"/>
        <end position="102"/>
    </location>
</feature>
<name>A0A7J6Q3P6_PEROL</name>
<dbReference type="Gene3D" id="1.20.1250.20">
    <property type="entry name" value="MFS general substrate transporter like domains"/>
    <property type="match status" value="2"/>
</dbReference>
<keyword evidence="2" id="KW-0812">Transmembrane</keyword>
<feature type="transmembrane region" description="Helical" evidence="2">
    <location>
        <begin position="805"/>
        <end position="822"/>
    </location>
</feature>
<evidence type="ECO:0000313" key="4">
    <source>
        <dbReference type="Proteomes" id="UP000574390"/>
    </source>
</evidence>
<dbReference type="EMBL" id="JABANM010032465">
    <property type="protein sequence ID" value="KAF4702893.1"/>
    <property type="molecule type" value="Genomic_DNA"/>
</dbReference>
<dbReference type="GO" id="GO:0022857">
    <property type="term" value="F:transmembrane transporter activity"/>
    <property type="evidence" value="ECO:0007669"/>
    <property type="project" value="InterPro"/>
</dbReference>
<keyword evidence="2" id="KW-0472">Membrane</keyword>
<accession>A0A7J6Q3P6</accession>
<sequence length="898" mass="101404">DLRNATRLQEQRDGVVLRDKLRRLSMVDGPEELLESLDSANRLATQAYHRSHMFSERHAGRKRIGRGIRYDKGRITAADLGATSVSSYSSTASSSPRSITPSSWESVSLVMGDDVDNTIGNSIAYRDTIASSSSPALLPPSRRSRGKVMDSSHSSSSLYERHGAWVKEWEQRRKEREKAAEEAREEKEIAACTFAPDIGKSQRMRQGSSRLFEAARQQGSSSSSPPQRGLSDFTPATNTVRRSMRHARKYMETNVFDRLASHGRRRVSRGRGYGMPSRKAETRLSEVQMQSIVHSFLTRQNEREARRQEKLGMLEREVRADCTHEPKICDRSRRVSVPKVTERIRSKHSESREGMLRELEISRPFVPVVTAKARRARSRTVVEMSYDDMNRRRDSIARLARTLKDRKEAEEEERRRSVNSIVRVPDGPLNEIPSRLRLDVERGSDYLRRVAEERERRAEAQRLRQMEIEAEELAQCTFRPSINKAPLNDGGRERLSVMTGVKRTPLPSRLAQLLIFPLLSGMPIKNHLGHQVLSPITDKEDFEKACKKNIYHMLMYSGLQGICQAIAQMGIFDAYLYVMAGDSNKAVGWAESISGLSQVMVAIPAGILVDKFSRALICRWCGWASLLMVALSIYGIYYDNMIVICFALAVAGGYFATQNCATYSLFADSIPQGHRAKWLTRASVVNQLASGVGPFIGLFLFVYFGNEWRLSVLHAVLIIGFLGFVPANVFLFGWTDVTHEDGLGGSSGRPGAGHVYRKTASKWTWTIPYLMCANDFITCIGAGMTVKFFPLFFKNDYNFTPTQVQLLWAFYGLTFGLFTWFCDKMANHIGRVQAGILFSAMGVICLFCLAWVRWLPAVVFTFLVRGAVQNAIYPVDRSIIMDFVPSHQRGRWNALESL</sequence>
<dbReference type="AlphaFoldDB" id="A0A7J6Q3P6"/>
<dbReference type="PANTHER" id="PTHR23525">
    <property type="entry name" value="TRANSPORTER, PUTATIVE-RELATED"/>
    <property type="match status" value="1"/>
</dbReference>
<feature type="transmembrane region" description="Helical" evidence="2">
    <location>
        <begin position="710"/>
        <end position="734"/>
    </location>
</feature>
<dbReference type="InterPro" id="IPR011701">
    <property type="entry name" value="MFS"/>
</dbReference>
<dbReference type="Pfam" id="PF07690">
    <property type="entry name" value="MFS_1"/>
    <property type="match status" value="1"/>
</dbReference>
<feature type="transmembrane region" description="Helical" evidence="2">
    <location>
        <begin position="554"/>
        <end position="577"/>
    </location>
</feature>
<dbReference type="PANTHER" id="PTHR23525:SF1">
    <property type="entry name" value="NODULIN-LIKE DOMAIN-CONTAINING PROTEIN"/>
    <property type="match status" value="1"/>
</dbReference>
<feature type="compositionally biased region" description="Low complexity" evidence="1">
    <location>
        <begin position="216"/>
        <end position="229"/>
    </location>
</feature>
<proteinExistence type="predicted"/>
<keyword evidence="2" id="KW-1133">Transmembrane helix</keyword>
<evidence type="ECO:0000256" key="1">
    <source>
        <dbReference type="SAM" id="MobiDB-lite"/>
    </source>
</evidence>